<dbReference type="RefSeq" id="XP_040762357.1">
    <property type="nucleotide sequence ID" value="XM_040901854.1"/>
</dbReference>
<feature type="transmembrane region" description="Helical" evidence="1">
    <location>
        <begin position="156"/>
        <end position="180"/>
    </location>
</feature>
<feature type="transmembrane region" description="Helical" evidence="1">
    <location>
        <begin position="118"/>
        <end position="136"/>
    </location>
</feature>
<sequence length="257" mass="28827">MDSYASDEANFVEHFQSQGASRSAVAALCFLVWDICLTTDDEVNHIWLKPWALPKMLYFLTRYSSLVVLILRNVWGMTCRQWIVVEGVSALVLELAVQLMVVMRLHAMYAGNEKIKRLMVAPFVAEALIMMTTLGLSVPRIMTSPMCLGASIPIEMIIYCVTAIFYECLLFILTVSRYVYVRREGWQNAALLNVMFRDGILAFSVIIAVMINNTVLFATGPRALAVLGFPWLLAVLGSAGSRLILNLRVANARIRRP</sequence>
<evidence type="ECO:0000313" key="4">
    <source>
        <dbReference type="Proteomes" id="UP000076871"/>
    </source>
</evidence>
<dbReference type="InParanoid" id="A0A165DD96"/>
<dbReference type="Proteomes" id="UP000076871">
    <property type="component" value="Unassembled WGS sequence"/>
</dbReference>
<feature type="domain" description="DUF6533" evidence="2">
    <location>
        <begin position="24"/>
        <end position="66"/>
    </location>
</feature>
<dbReference type="AlphaFoldDB" id="A0A165DD96"/>
<keyword evidence="1" id="KW-1133">Transmembrane helix</keyword>
<proteinExistence type="predicted"/>
<gene>
    <name evidence="3" type="ORF">LAESUDRAFT_288417</name>
</gene>
<accession>A0A165DD96</accession>
<dbReference type="STRING" id="1314785.A0A165DD96"/>
<dbReference type="EMBL" id="KV427635">
    <property type="protein sequence ID" value="KZT04617.1"/>
    <property type="molecule type" value="Genomic_DNA"/>
</dbReference>
<feature type="transmembrane region" description="Helical" evidence="1">
    <location>
        <begin position="200"/>
        <end position="218"/>
    </location>
</feature>
<reference evidence="3 4" key="1">
    <citation type="journal article" date="2016" name="Mol. Biol. Evol.">
        <title>Comparative Genomics of Early-Diverging Mushroom-Forming Fungi Provides Insights into the Origins of Lignocellulose Decay Capabilities.</title>
        <authorList>
            <person name="Nagy L.G."/>
            <person name="Riley R."/>
            <person name="Tritt A."/>
            <person name="Adam C."/>
            <person name="Daum C."/>
            <person name="Floudas D."/>
            <person name="Sun H."/>
            <person name="Yadav J.S."/>
            <person name="Pangilinan J."/>
            <person name="Larsson K.H."/>
            <person name="Matsuura K."/>
            <person name="Barry K."/>
            <person name="Labutti K."/>
            <person name="Kuo R."/>
            <person name="Ohm R.A."/>
            <person name="Bhattacharya S.S."/>
            <person name="Shirouzu T."/>
            <person name="Yoshinaga Y."/>
            <person name="Martin F.M."/>
            <person name="Grigoriev I.V."/>
            <person name="Hibbett D.S."/>
        </authorList>
    </citation>
    <scope>NUCLEOTIDE SEQUENCE [LARGE SCALE GENOMIC DNA]</scope>
    <source>
        <strain evidence="3 4">93-53</strain>
    </source>
</reference>
<evidence type="ECO:0000313" key="3">
    <source>
        <dbReference type="EMBL" id="KZT04617.1"/>
    </source>
</evidence>
<dbReference type="OrthoDB" id="2637653at2759"/>
<dbReference type="Pfam" id="PF20151">
    <property type="entry name" value="DUF6533"/>
    <property type="match status" value="1"/>
</dbReference>
<dbReference type="InterPro" id="IPR045340">
    <property type="entry name" value="DUF6533"/>
</dbReference>
<name>A0A165DD96_9APHY</name>
<dbReference type="GeneID" id="63818885"/>
<protein>
    <recommendedName>
        <fullName evidence="2">DUF6533 domain-containing protein</fullName>
    </recommendedName>
</protein>
<evidence type="ECO:0000259" key="2">
    <source>
        <dbReference type="Pfam" id="PF20151"/>
    </source>
</evidence>
<evidence type="ECO:0000256" key="1">
    <source>
        <dbReference type="SAM" id="Phobius"/>
    </source>
</evidence>
<feature type="transmembrane region" description="Helical" evidence="1">
    <location>
        <begin position="224"/>
        <end position="245"/>
    </location>
</feature>
<organism evidence="3 4">
    <name type="scientific">Laetiporus sulphureus 93-53</name>
    <dbReference type="NCBI Taxonomy" id="1314785"/>
    <lineage>
        <taxon>Eukaryota</taxon>
        <taxon>Fungi</taxon>
        <taxon>Dikarya</taxon>
        <taxon>Basidiomycota</taxon>
        <taxon>Agaricomycotina</taxon>
        <taxon>Agaricomycetes</taxon>
        <taxon>Polyporales</taxon>
        <taxon>Laetiporus</taxon>
    </lineage>
</organism>
<keyword evidence="1" id="KW-0812">Transmembrane</keyword>
<keyword evidence="4" id="KW-1185">Reference proteome</keyword>
<keyword evidence="1" id="KW-0472">Membrane</keyword>